<dbReference type="CDD" id="cd05233">
    <property type="entry name" value="SDR_c"/>
    <property type="match status" value="1"/>
</dbReference>
<dbReference type="OrthoDB" id="9797538at2"/>
<evidence type="ECO:0000256" key="1">
    <source>
        <dbReference type="ARBA" id="ARBA00006484"/>
    </source>
</evidence>
<comment type="similarity">
    <text evidence="1 3">Belongs to the short-chain dehydrogenases/reductases (SDR) family.</text>
</comment>
<dbReference type="AlphaFoldDB" id="A0A0C2JHX1"/>
<dbReference type="PRINTS" id="PR00081">
    <property type="entry name" value="GDHRDH"/>
</dbReference>
<proteinExistence type="inferred from homology"/>
<evidence type="ECO:0000313" key="6">
    <source>
        <dbReference type="Proteomes" id="UP000031675"/>
    </source>
</evidence>
<sequence>MAIDHSSQTTLITGASSGIGADLARRLAERGTALVLAARRTERLDALAAELRTAHGVRVETVSADLARPGAGRDLAAEVDRRGVRVTSLINNAGIGSDGAFADQDPDELEALLALNVTALVDITRAFIDRLSRAEGGYLVNIASGAAYQPIPGMAVYAASKAFVLNFTEALWWETRGSGLRTMAFSPGLTRSEFFDEIGTQGYGSGFQTPDEVARALVRALDRDRSVPSTAARASTAFAAGLVRLFSRKATVLLTARGAGSAGLMSKRRPVAP</sequence>
<dbReference type="InterPro" id="IPR036291">
    <property type="entry name" value="NAD(P)-bd_dom_sf"/>
</dbReference>
<dbReference type="RefSeq" id="WP_040273619.1">
    <property type="nucleotide sequence ID" value="NZ_JROO01000024.1"/>
</dbReference>
<reference evidence="6" key="1">
    <citation type="journal article" date="2015" name="Chem. Biol.">
        <title>Structure, bioactivity, and resistance mechanism of streptomonomicin, an unusual lasso Peptide from an understudied halophilic actinomycete.</title>
        <authorList>
            <person name="Metelev M."/>
            <person name="Tietz J.I."/>
            <person name="Melby J.O."/>
            <person name="Blair P.M."/>
            <person name="Zhu L."/>
            <person name="Livnat I."/>
            <person name="Severinov K."/>
            <person name="Mitchell D.A."/>
        </authorList>
    </citation>
    <scope>NUCLEOTIDE SEQUENCE [LARGE SCALE GENOMIC DNA]</scope>
    <source>
        <strain evidence="6">YIM 90003</strain>
    </source>
</reference>
<evidence type="ECO:0000259" key="4">
    <source>
        <dbReference type="SMART" id="SM00822"/>
    </source>
</evidence>
<dbReference type="InterPro" id="IPR002347">
    <property type="entry name" value="SDR_fam"/>
</dbReference>
<keyword evidence="6" id="KW-1185">Reference proteome</keyword>
<dbReference type="Gene3D" id="3.40.50.720">
    <property type="entry name" value="NAD(P)-binding Rossmann-like Domain"/>
    <property type="match status" value="1"/>
</dbReference>
<dbReference type="PANTHER" id="PTHR44196">
    <property type="entry name" value="DEHYDROGENASE/REDUCTASE SDR FAMILY MEMBER 7B"/>
    <property type="match status" value="1"/>
</dbReference>
<name>A0A0C2JHX1_9ACTN</name>
<gene>
    <name evidence="5" type="ORF">LP52_12875</name>
</gene>
<dbReference type="Pfam" id="PF00106">
    <property type="entry name" value="adh_short"/>
    <property type="match status" value="1"/>
</dbReference>
<comment type="caution">
    <text evidence="5">The sequence shown here is derived from an EMBL/GenBank/DDBJ whole genome shotgun (WGS) entry which is preliminary data.</text>
</comment>
<evidence type="ECO:0000256" key="2">
    <source>
        <dbReference type="ARBA" id="ARBA00023002"/>
    </source>
</evidence>
<organism evidence="5 6">
    <name type="scientific">Streptomonospora alba</name>
    <dbReference type="NCBI Taxonomy" id="183763"/>
    <lineage>
        <taxon>Bacteria</taxon>
        <taxon>Bacillati</taxon>
        <taxon>Actinomycetota</taxon>
        <taxon>Actinomycetes</taxon>
        <taxon>Streptosporangiales</taxon>
        <taxon>Nocardiopsidaceae</taxon>
        <taxon>Streptomonospora</taxon>
    </lineage>
</organism>
<dbReference type="PANTHER" id="PTHR44196:SF2">
    <property type="entry name" value="SHORT-CHAIN DEHYDROGENASE-RELATED"/>
    <property type="match status" value="1"/>
</dbReference>
<evidence type="ECO:0000256" key="3">
    <source>
        <dbReference type="RuleBase" id="RU000363"/>
    </source>
</evidence>
<dbReference type="PIRSF" id="PIRSF000126">
    <property type="entry name" value="11-beta-HSD1"/>
    <property type="match status" value="1"/>
</dbReference>
<dbReference type="GO" id="GO:0016491">
    <property type="term" value="F:oxidoreductase activity"/>
    <property type="evidence" value="ECO:0007669"/>
    <property type="project" value="UniProtKB-KW"/>
</dbReference>
<dbReference type="STRING" id="183763.LP52_12875"/>
<dbReference type="Proteomes" id="UP000031675">
    <property type="component" value="Unassembled WGS sequence"/>
</dbReference>
<evidence type="ECO:0000313" key="5">
    <source>
        <dbReference type="EMBL" id="KIH98505.1"/>
    </source>
</evidence>
<accession>A0A0C2JHX1</accession>
<feature type="domain" description="Ketoreductase" evidence="4">
    <location>
        <begin position="8"/>
        <end position="188"/>
    </location>
</feature>
<dbReference type="EMBL" id="JROO01000024">
    <property type="protein sequence ID" value="KIH98505.1"/>
    <property type="molecule type" value="Genomic_DNA"/>
</dbReference>
<protein>
    <submittedName>
        <fullName evidence="5">Oxidoreductase</fullName>
    </submittedName>
</protein>
<dbReference type="SUPFAM" id="SSF51735">
    <property type="entry name" value="NAD(P)-binding Rossmann-fold domains"/>
    <property type="match status" value="1"/>
</dbReference>
<dbReference type="SMART" id="SM00822">
    <property type="entry name" value="PKS_KR"/>
    <property type="match status" value="1"/>
</dbReference>
<dbReference type="InterPro" id="IPR057326">
    <property type="entry name" value="KR_dom"/>
</dbReference>
<dbReference type="PRINTS" id="PR00080">
    <property type="entry name" value="SDRFAMILY"/>
</dbReference>
<dbReference type="GO" id="GO:0016020">
    <property type="term" value="C:membrane"/>
    <property type="evidence" value="ECO:0007669"/>
    <property type="project" value="TreeGrafter"/>
</dbReference>
<keyword evidence="2" id="KW-0560">Oxidoreductase</keyword>